<sequence>MHAQDFTISAMRGDMDQKEGDVIMRDFRSGSSRVLIATDPLARGIDVQQVSLVINSDLPDRENYIRSIGRGGRFGRKLIVAITIVTAEDKRTLRHRDLLQHLH</sequence>
<proteinExistence type="predicted"/>
<dbReference type="GO" id="GO:0003743">
    <property type="term" value="F:translation initiation factor activity"/>
    <property type="evidence" value="ECO:0007669"/>
    <property type="project" value="UniProtKB-KW"/>
</dbReference>
<dbReference type="SUPFAM" id="SSF52540">
    <property type="entry name" value="P-loop containing nucleoside triphosphate hydrolases"/>
    <property type="match status" value="1"/>
</dbReference>
<comment type="caution">
    <text evidence="2">The sequence shown here is derived from an EMBL/GenBank/DDBJ whole genome shotgun (WGS) entry which is preliminary data.</text>
</comment>
<evidence type="ECO:0000313" key="2">
    <source>
        <dbReference type="EMBL" id="KAK2081167.1"/>
    </source>
</evidence>
<feature type="domain" description="Helicase C-terminal" evidence="1">
    <location>
        <begin position="1"/>
        <end position="103"/>
    </location>
</feature>
<accession>A0ABQ9T8U8</accession>
<dbReference type="PROSITE" id="PS51194">
    <property type="entry name" value="HELICASE_CTER"/>
    <property type="match status" value="1"/>
</dbReference>
<evidence type="ECO:0000259" key="1">
    <source>
        <dbReference type="PROSITE" id="PS51194"/>
    </source>
</evidence>
<dbReference type="Gene3D" id="3.40.50.300">
    <property type="entry name" value="P-loop containing nucleotide triphosphate hydrolases"/>
    <property type="match status" value="1"/>
</dbReference>
<keyword evidence="3" id="KW-1185">Reference proteome</keyword>
<dbReference type="Pfam" id="PF00271">
    <property type="entry name" value="Helicase_C"/>
    <property type="match status" value="1"/>
</dbReference>
<dbReference type="InterPro" id="IPR027417">
    <property type="entry name" value="P-loop_NTPase"/>
</dbReference>
<evidence type="ECO:0000313" key="3">
    <source>
        <dbReference type="Proteomes" id="UP001266305"/>
    </source>
</evidence>
<dbReference type="Proteomes" id="UP001266305">
    <property type="component" value="Unassembled WGS sequence"/>
</dbReference>
<dbReference type="EMBL" id="JASSZA010000411">
    <property type="protein sequence ID" value="KAK2081167.1"/>
    <property type="molecule type" value="Genomic_DNA"/>
</dbReference>
<name>A0ABQ9T8U8_SAGOE</name>
<dbReference type="InterPro" id="IPR001650">
    <property type="entry name" value="Helicase_C-like"/>
</dbReference>
<organism evidence="2 3">
    <name type="scientific">Saguinus oedipus</name>
    <name type="common">Cotton-top tamarin</name>
    <name type="synonym">Oedipomidas oedipus</name>
    <dbReference type="NCBI Taxonomy" id="9490"/>
    <lineage>
        <taxon>Eukaryota</taxon>
        <taxon>Metazoa</taxon>
        <taxon>Chordata</taxon>
        <taxon>Craniata</taxon>
        <taxon>Vertebrata</taxon>
        <taxon>Euteleostomi</taxon>
        <taxon>Mammalia</taxon>
        <taxon>Eutheria</taxon>
        <taxon>Euarchontoglires</taxon>
        <taxon>Primates</taxon>
        <taxon>Haplorrhini</taxon>
        <taxon>Platyrrhini</taxon>
        <taxon>Cebidae</taxon>
        <taxon>Callitrichinae</taxon>
        <taxon>Saguinus</taxon>
    </lineage>
</organism>
<protein>
    <submittedName>
        <fullName evidence="2">Eukaryotic initiation factor 4A-I</fullName>
    </submittedName>
</protein>
<reference evidence="2 3" key="1">
    <citation type="submission" date="2023-05" db="EMBL/GenBank/DDBJ databases">
        <title>B98-5 Cell Line De Novo Hybrid Assembly: An Optical Mapping Approach.</title>
        <authorList>
            <person name="Kananen K."/>
            <person name="Auerbach J.A."/>
            <person name="Kautto E."/>
            <person name="Blachly J.S."/>
        </authorList>
    </citation>
    <scope>NUCLEOTIDE SEQUENCE [LARGE SCALE GENOMIC DNA]</scope>
    <source>
        <strain evidence="2">B95-8</strain>
        <tissue evidence="2">Cell line</tissue>
    </source>
</reference>
<keyword evidence="2" id="KW-0396">Initiation factor</keyword>
<gene>
    <name evidence="2" type="primary">EIF4A1</name>
    <name evidence="2" type="ORF">P7K49_040282</name>
</gene>
<dbReference type="SMART" id="SM00490">
    <property type="entry name" value="HELICc"/>
    <property type="match status" value="1"/>
</dbReference>
<dbReference type="PANTHER" id="PTHR47958">
    <property type="entry name" value="ATP-DEPENDENT RNA HELICASE DBP3"/>
    <property type="match status" value="1"/>
</dbReference>
<keyword evidence="2" id="KW-0648">Protein biosynthesis</keyword>